<feature type="transmembrane region" description="Helical" evidence="1">
    <location>
        <begin position="285"/>
        <end position="309"/>
    </location>
</feature>
<proteinExistence type="predicted"/>
<keyword evidence="3" id="KW-1185">Reference proteome</keyword>
<feature type="transmembrane region" description="Helical" evidence="1">
    <location>
        <begin position="252"/>
        <end position="273"/>
    </location>
</feature>
<sequence>MDASNKASNFWLSCNAAGENCHCDWRLTYVSCEESYAIDIIFKINVVWSAIVSLLAAAILIHRIFCQGQRLYDMKRGYLRPQPVETLLVLAVIYNILRMVHSIVILGDNPNSVIFRSFIFELGWQFGFAALAAYLWGIAITVFDSEAVMDNGWQLSQRHISRVGLAFVLSPVITNNVCSILSGFYAQQGNAYKADIFARLLYAFWAFYCILLVFCVSYSGMRLMHLLGTHLSMLGSGRRYEQVKTGRMKVRAIMTVSGLCLACFTMLCGIYSICRTTVQNHKSFNILWAVLWNFAGPSASILIEVALFIDPRMFGGPSFSVSGSSNERKKEMPGFASSITTDQHKSGIPLSWINTQDEYKRSSAQSSNIYANSTVSDSTLLIHQAP</sequence>
<dbReference type="OrthoDB" id="2131431at2759"/>
<dbReference type="EMBL" id="JAEPRA010000003">
    <property type="protein sequence ID" value="KAG2187528.1"/>
    <property type="molecule type" value="Genomic_DNA"/>
</dbReference>
<keyword evidence="1" id="KW-0472">Membrane</keyword>
<dbReference type="AlphaFoldDB" id="A0A8H7Q979"/>
<comment type="caution">
    <text evidence="2">The sequence shown here is derived from an EMBL/GenBank/DDBJ whole genome shotgun (WGS) entry which is preliminary data.</text>
</comment>
<evidence type="ECO:0000313" key="3">
    <source>
        <dbReference type="Proteomes" id="UP000612746"/>
    </source>
</evidence>
<gene>
    <name evidence="2" type="ORF">INT44_005217</name>
</gene>
<feature type="transmembrane region" description="Helical" evidence="1">
    <location>
        <begin position="87"/>
        <end position="106"/>
    </location>
</feature>
<dbReference type="Proteomes" id="UP000612746">
    <property type="component" value="Unassembled WGS sequence"/>
</dbReference>
<accession>A0A8H7Q979</accession>
<evidence type="ECO:0000256" key="1">
    <source>
        <dbReference type="SAM" id="Phobius"/>
    </source>
</evidence>
<feature type="transmembrane region" description="Helical" evidence="1">
    <location>
        <begin position="205"/>
        <end position="231"/>
    </location>
</feature>
<reference evidence="2" key="1">
    <citation type="submission" date="2020-12" db="EMBL/GenBank/DDBJ databases">
        <title>Metabolic potential, ecology and presence of endohyphal bacteria is reflected in genomic diversity of Mucoromycotina.</title>
        <authorList>
            <person name="Muszewska A."/>
            <person name="Okrasinska A."/>
            <person name="Steczkiewicz K."/>
            <person name="Drgas O."/>
            <person name="Orlowska M."/>
            <person name="Perlinska-Lenart U."/>
            <person name="Aleksandrzak-Piekarczyk T."/>
            <person name="Szatraj K."/>
            <person name="Zielenkiewicz U."/>
            <person name="Pilsyk S."/>
            <person name="Malc E."/>
            <person name="Mieczkowski P."/>
            <person name="Kruszewska J.S."/>
            <person name="Biernat P."/>
            <person name="Pawlowska J."/>
        </authorList>
    </citation>
    <scope>NUCLEOTIDE SEQUENCE</scope>
    <source>
        <strain evidence="2">WA0000051536</strain>
    </source>
</reference>
<feature type="transmembrane region" description="Helical" evidence="1">
    <location>
        <begin position="126"/>
        <end position="143"/>
    </location>
</feature>
<protein>
    <submittedName>
        <fullName evidence="2">Uncharacterized protein</fullName>
    </submittedName>
</protein>
<organism evidence="2 3">
    <name type="scientific">Umbelopsis vinacea</name>
    <dbReference type="NCBI Taxonomy" id="44442"/>
    <lineage>
        <taxon>Eukaryota</taxon>
        <taxon>Fungi</taxon>
        <taxon>Fungi incertae sedis</taxon>
        <taxon>Mucoromycota</taxon>
        <taxon>Mucoromycotina</taxon>
        <taxon>Umbelopsidomycetes</taxon>
        <taxon>Umbelopsidales</taxon>
        <taxon>Umbelopsidaceae</taxon>
        <taxon>Umbelopsis</taxon>
    </lineage>
</organism>
<keyword evidence="1" id="KW-0812">Transmembrane</keyword>
<keyword evidence="1" id="KW-1133">Transmembrane helix</keyword>
<name>A0A8H7Q979_9FUNG</name>
<evidence type="ECO:0000313" key="2">
    <source>
        <dbReference type="EMBL" id="KAG2187528.1"/>
    </source>
</evidence>
<feature type="transmembrane region" description="Helical" evidence="1">
    <location>
        <begin position="46"/>
        <end position="66"/>
    </location>
</feature>
<feature type="transmembrane region" description="Helical" evidence="1">
    <location>
        <begin position="163"/>
        <end position="185"/>
    </location>
</feature>